<evidence type="ECO:0000313" key="6">
    <source>
        <dbReference type="EMBL" id="MEK8049273.1"/>
    </source>
</evidence>
<dbReference type="SUPFAM" id="SSF51905">
    <property type="entry name" value="FAD/NAD(P)-binding domain"/>
    <property type="match status" value="1"/>
</dbReference>
<organism evidence="6 7">
    <name type="scientific">Pseudaquabacterium inlustre</name>
    <dbReference type="NCBI Taxonomy" id="2984192"/>
    <lineage>
        <taxon>Bacteria</taxon>
        <taxon>Pseudomonadati</taxon>
        <taxon>Pseudomonadota</taxon>
        <taxon>Betaproteobacteria</taxon>
        <taxon>Burkholderiales</taxon>
        <taxon>Sphaerotilaceae</taxon>
        <taxon>Pseudaquabacterium</taxon>
    </lineage>
</organism>
<dbReference type="Pfam" id="PF03486">
    <property type="entry name" value="HI0933_like"/>
    <property type="match status" value="1"/>
</dbReference>
<proteinExistence type="predicted"/>
<dbReference type="Proteomes" id="UP001365405">
    <property type="component" value="Unassembled WGS sequence"/>
</dbReference>
<dbReference type="Gene3D" id="2.40.30.10">
    <property type="entry name" value="Translation factors"/>
    <property type="match status" value="1"/>
</dbReference>
<dbReference type="PANTHER" id="PTHR42887:SF1">
    <property type="entry name" value="BLR3961 PROTEIN"/>
    <property type="match status" value="1"/>
</dbReference>
<evidence type="ECO:0000259" key="5">
    <source>
        <dbReference type="Pfam" id="PF22780"/>
    </source>
</evidence>
<dbReference type="InterPro" id="IPR022460">
    <property type="entry name" value="Flavoprotein_PP4765"/>
</dbReference>
<evidence type="ECO:0000259" key="4">
    <source>
        <dbReference type="Pfam" id="PF03486"/>
    </source>
</evidence>
<comment type="caution">
    <text evidence="6">The sequence shown here is derived from an EMBL/GenBank/DDBJ whole genome shotgun (WGS) entry which is preliminary data.</text>
</comment>
<dbReference type="InterPro" id="IPR036188">
    <property type="entry name" value="FAD/NAD-bd_sf"/>
</dbReference>
<comment type="cofactor">
    <cofactor evidence="1">
        <name>FAD</name>
        <dbReference type="ChEBI" id="CHEBI:57692"/>
    </cofactor>
</comment>
<dbReference type="PANTHER" id="PTHR42887">
    <property type="entry name" value="OS12G0638800 PROTEIN"/>
    <property type="match status" value="1"/>
</dbReference>
<keyword evidence="2" id="KW-0285">Flavoprotein</keyword>
<dbReference type="Pfam" id="PF22780">
    <property type="entry name" value="HI0933_like_1st"/>
    <property type="match status" value="1"/>
</dbReference>
<dbReference type="Gene3D" id="3.50.50.60">
    <property type="entry name" value="FAD/NAD(P)-binding domain"/>
    <property type="match status" value="1"/>
</dbReference>
<dbReference type="InterPro" id="IPR055178">
    <property type="entry name" value="RsdA/BaiN/AoA(So)-like_dom"/>
</dbReference>
<dbReference type="SUPFAM" id="SSF160996">
    <property type="entry name" value="HI0933 insert domain-like"/>
    <property type="match status" value="1"/>
</dbReference>
<dbReference type="InterPro" id="IPR023166">
    <property type="entry name" value="BaiN-like_dom_sf"/>
</dbReference>
<dbReference type="PRINTS" id="PR00419">
    <property type="entry name" value="ADXRDTASE"/>
</dbReference>
<accession>A0ABU9CBL6</accession>
<protein>
    <submittedName>
        <fullName evidence="6">TIGR03862 family flavoprotein</fullName>
    </submittedName>
</protein>
<feature type="domain" description="RsdA/BaiN/AoA(So)-like insert" evidence="5">
    <location>
        <begin position="229"/>
        <end position="375"/>
    </location>
</feature>
<sequence>MPDNTPLTQPAGSASPAGLCVAVIGGGPAGLMAAETLAAGGAQVDLYDAMPSVGRKFLLAGKGGLNLTHSEPIEPFLGRYAEARSALEPIVRAFDADALRAWAQGLGIGSFVGSSGRVFPTDMKAAPLLRAWLHRLRAAGVRLHARHRWLGWAQDGQDSGALRFATPHGEQSAQPQATVLALGGASWARLGSDGAWAPWLAARGVAVKPLKPSNCGFDLAPAADGRVGWSEFLRSRFAGQPVKPVAASFTDADGHTQRQQGEFVVTDTGIEGSLVYAFSARLREAIAAHGTATLMLDLLPQHTPAQALAEVQRPRGPRSLATHLKSRLGIAGLKLALLHEVLGADGMADAQRLAAGLKALPLVLGAARPIDEAISTAGGVRWDALDAHLMLRAAPGVFCAGEMLDWEAPTGGYLLTACFATGRAAGQGVLAWAAQHTKNASNPDA</sequence>
<dbReference type="NCBIfam" id="TIGR00275">
    <property type="entry name" value="aminoacetone oxidase family FAD-binding enzyme"/>
    <property type="match status" value="1"/>
</dbReference>
<dbReference type="EMBL" id="JBBUTH010000001">
    <property type="protein sequence ID" value="MEK8049273.1"/>
    <property type="molecule type" value="Genomic_DNA"/>
</dbReference>
<dbReference type="InterPro" id="IPR004792">
    <property type="entry name" value="BaiN-like"/>
</dbReference>
<evidence type="ECO:0000256" key="2">
    <source>
        <dbReference type="ARBA" id="ARBA00022630"/>
    </source>
</evidence>
<dbReference type="InterPro" id="IPR057661">
    <property type="entry name" value="RsdA/BaiN/AoA(So)_Rossmann"/>
</dbReference>
<evidence type="ECO:0000313" key="7">
    <source>
        <dbReference type="Proteomes" id="UP001365405"/>
    </source>
</evidence>
<keyword evidence="3" id="KW-0274">FAD</keyword>
<dbReference type="RefSeq" id="WP_341408943.1">
    <property type="nucleotide sequence ID" value="NZ_JBBUTH010000001.1"/>
</dbReference>
<feature type="domain" description="RsdA/BaiN/AoA(So)-like Rossmann fold-like" evidence="4">
    <location>
        <begin position="21"/>
        <end position="427"/>
    </location>
</feature>
<keyword evidence="7" id="KW-1185">Reference proteome</keyword>
<dbReference type="Gene3D" id="1.10.8.260">
    <property type="entry name" value="HI0933 insert domain-like"/>
    <property type="match status" value="1"/>
</dbReference>
<reference evidence="6 7" key="1">
    <citation type="submission" date="2024-04" db="EMBL/GenBank/DDBJ databases">
        <title>Novel species of the genus Ideonella isolated from streams.</title>
        <authorList>
            <person name="Lu H."/>
        </authorList>
    </citation>
    <scope>NUCLEOTIDE SEQUENCE [LARGE SCALE GENOMIC DNA]</scope>
    <source>
        <strain evidence="6 7">DXS22W</strain>
    </source>
</reference>
<evidence type="ECO:0000256" key="1">
    <source>
        <dbReference type="ARBA" id="ARBA00001974"/>
    </source>
</evidence>
<dbReference type="NCBIfam" id="TIGR03862">
    <property type="entry name" value="flavo_PP4765"/>
    <property type="match status" value="1"/>
</dbReference>
<gene>
    <name evidence="6" type="ORF">AACH10_03380</name>
</gene>
<evidence type="ECO:0000256" key="3">
    <source>
        <dbReference type="ARBA" id="ARBA00022827"/>
    </source>
</evidence>
<name>A0ABU9CBL6_9BURK</name>